<dbReference type="GO" id="GO:0009055">
    <property type="term" value="F:electron transfer activity"/>
    <property type="evidence" value="ECO:0007669"/>
    <property type="project" value="InterPro"/>
</dbReference>
<evidence type="ECO:0000256" key="11">
    <source>
        <dbReference type="ARBA" id="ARBA00023136"/>
    </source>
</evidence>
<dbReference type="InterPro" id="IPR052168">
    <property type="entry name" value="Cytochrome_b561_oxidase"/>
</dbReference>
<dbReference type="PANTHER" id="PTHR30529">
    <property type="entry name" value="CYTOCHROME B561"/>
    <property type="match status" value="1"/>
</dbReference>
<evidence type="ECO:0000256" key="8">
    <source>
        <dbReference type="ARBA" id="ARBA00022982"/>
    </source>
</evidence>
<feature type="domain" description="Cytochrome b561 bacterial/Ni-hydrogenase" evidence="14">
    <location>
        <begin position="9"/>
        <end position="173"/>
    </location>
</feature>
<dbReference type="SUPFAM" id="SSF81342">
    <property type="entry name" value="Transmembrane di-heme cytochromes"/>
    <property type="match status" value="1"/>
</dbReference>
<dbReference type="OrthoDB" id="9793784at2"/>
<protein>
    <submittedName>
        <fullName evidence="15">Cytochrome b561</fullName>
    </submittedName>
</protein>
<keyword evidence="3" id="KW-0813">Transport</keyword>
<keyword evidence="10" id="KW-0408">Iron</keyword>
<organism evidence="15 16">
    <name type="scientific">Pseudidiomarina indica</name>
    <dbReference type="NCBI Taxonomy" id="1159017"/>
    <lineage>
        <taxon>Bacteria</taxon>
        <taxon>Pseudomonadati</taxon>
        <taxon>Pseudomonadota</taxon>
        <taxon>Gammaproteobacteria</taxon>
        <taxon>Alteromonadales</taxon>
        <taxon>Idiomarinaceae</taxon>
        <taxon>Pseudidiomarina</taxon>
    </lineage>
</organism>
<evidence type="ECO:0000256" key="4">
    <source>
        <dbReference type="ARBA" id="ARBA00022475"/>
    </source>
</evidence>
<comment type="subcellular location">
    <subcellularLocation>
        <location evidence="2">Cell membrane</location>
        <topology evidence="2">Multi-pass membrane protein</topology>
    </subcellularLocation>
</comment>
<feature type="transmembrane region" description="Helical" evidence="13">
    <location>
        <begin position="142"/>
        <end position="162"/>
    </location>
</feature>
<feature type="transmembrane region" description="Helical" evidence="13">
    <location>
        <begin position="91"/>
        <end position="110"/>
    </location>
</feature>
<evidence type="ECO:0000256" key="7">
    <source>
        <dbReference type="ARBA" id="ARBA00022723"/>
    </source>
</evidence>
<proteinExistence type="inferred from homology"/>
<dbReference type="Pfam" id="PF01292">
    <property type="entry name" value="Ni_hydr_CYTB"/>
    <property type="match status" value="1"/>
</dbReference>
<name>A0A1G6AU85_9GAMM</name>
<sequence length="173" mass="19602">MINDQQHQYGAVSRFFHWFTAILVLWQFAKFFDRINDGEHWVGETLVPYHINIGAFLLVLVIARMIWAFTQLNQRPVNPQAANLWSKLGHISLYGLLTVMPLLGICKMVGNGYGLKVFGCQLVERGAEIAWMAQLGELHSPVAWLLLLAIVGHIVMAVKHHLCGDKQLLRSMV</sequence>
<evidence type="ECO:0000256" key="12">
    <source>
        <dbReference type="ARBA" id="ARBA00037975"/>
    </source>
</evidence>
<comment type="similarity">
    <text evidence="12">Belongs to the cytochrome b561 family.</text>
</comment>
<accession>A0A1G6AU85</accession>
<keyword evidence="9 13" id="KW-1133">Transmembrane helix</keyword>
<dbReference type="Proteomes" id="UP000199626">
    <property type="component" value="Unassembled WGS sequence"/>
</dbReference>
<dbReference type="PANTHER" id="PTHR30529:SF1">
    <property type="entry name" value="CYTOCHROME B561 HOMOLOG 2"/>
    <property type="match status" value="1"/>
</dbReference>
<keyword evidence="6 13" id="KW-0812">Transmembrane</keyword>
<evidence type="ECO:0000256" key="10">
    <source>
        <dbReference type="ARBA" id="ARBA00023004"/>
    </source>
</evidence>
<dbReference type="GO" id="GO:0005886">
    <property type="term" value="C:plasma membrane"/>
    <property type="evidence" value="ECO:0007669"/>
    <property type="project" value="UniProtKB-SubCell"/>
</dbReference>
<keyword evidence="16" id="KW-1185">Reference proteome</keyword>
<evidence type="ECO:0000259" key="14">
    <source>
        <dbReference type="Pfam" id="PF01292"/>
    </source>
</evidence>
<evidence type="ECO:0000256" key="9">
    <source>
        <dbReference type="ARBA" id="ARBA00022989"/>
    </source>
</evidence>
<keyword evidence="4" id="KW-1003">Cell membrane</keyword>
<feature type="transmembrane region" description="Helical" evidence="13">
    <location>
        <begin position="49"/>
        <end position="70"/>
    </location>
</feature>
<gene>
    <name evidence="15" type="ORF">SAMN02927930_00469</name>
</gene>
<evidence type="ECO:0000256" key="6">
    <source>
        <dbReference type="ARBA" id="ARBA00022692"/>
    </source>
</evidence>
<reference evidence="16" key="1">
    <citation type="submission" date="2016-10" db="EMBL/GenBank/DDBJ databases">
        <authorList>
            <person name="Varghese N."/>
            <person name="Submissions S."/>
        </authorList>
    </citation>
    <scope>NUCLEOTIDE SEQUENCE [LARGE SCALE GENOMIC DNA]</scope>
    <source>
        <strain evidence="16">CGMCC 1.10824</strain>
    </source>
</reference>
<feature type="transmembrane region" description="Helical" evidence="13">
    <location>
        <begin position="12"/>
        <end position="29"/>
    </location>
</feature>
<keyword evidence="11 13" id="KW-0472">Membrane</keyword>
<evidence type="ECO:0000313" key="16">
    <source>
        <dbReference type="Proteomes" id="UP000199626"/>
    </source>
</evidence>
<evidence type="ECO:0000313" key="15">
    <source>
        <dbReference type="EMBL" id="SDB11928.1"/>
    </source>
</evidence>
<evidence type="ECO:0000256" key="5">
    <source>
        <dbReference type="ARBA" id="ARBA00022617"/>
    </source>
</evidence>
<dbReference type="RefSeq" id="WP_092591368.1">
    <property type="nucleotide sequence ID" value="NZ_FMXN01000002.1"/>
</dbReference>
<keyword evidence="5" id="KW-0349">Heme</keyword>
<dbReference type="Gene3D" id="1.20.950.20">
    <property type="entry name" value="Transmembrane di-heme cytochromes, Chain C"/>
    <property type="match status" value="1"/>
</dbReference>
<dbReference type="InterPro" id="IPR016174">
    <property type="entry name" value="Di-haem_cyt_TM"/>
</dbReference>
<keyword evidence="8" id="KW-0249">Electron transport</keyword>
<dbReference type="GO" id="GO:0020037">
    <property type="term" value="F:heme binding"/>
    <property type="evidence" value="ECO:0007669"/>
    <property type="project" value="TreeGrafter"/>
</dbReference>
<dbReference type="EMBL" id="FMXN01000002">
    <property type="protein sequence ID" value="SDB11928.1"/>
    <property type="molecule type" value="Genomic_DNA"/>
</dbReference>
<evidence type="ECO:0000256" key="13">
    <source>
        <dbReference type="SAM" id="Phobius"/>
    </source>
</evidence>
<evidence type="ECO:0000256" key="1">
    <source>
        <dbReference type="ARBA" id="ARBA00001970"/>
    </source>
</evidence>
<dbReference type="STRING" id="1159017.SAMN02927930_00469"/>
<evidence type="ECO:0000256" key="3">
    <source>
        <dbReference type="ARBA" id="ARBA00022448"/>
    </source>
</evidence>
<dbReference type="GO" id="GO:0022904">
    <property type="term" value="P:respiratory electron transport chain"/>
    <property type="evidence" value="ECO:0007669"/>
    <property type="project" value="InterPro"/>
</dbReference>
<comment type="cofactor">
    <cofactor evidence="1">
        <name>heme b</name>
        <dbReference type="ChEBI" id="CHEBI:60344"/>
    </cofactor>
</comment>
<dbReference type="AlphaFoldDB" id="A0A1G6AU85"/>
<evidence type="ECO:0000256" key="2">
    <source>
        <dbReference type="ARBA" id="ARBA00004651"/>
    </source>
</evidence>
<dbReference type="GO" id="GO:0046872">
    <property type="term" value="F:metal ion binding"/>
    <property type="evidence" value="ECO:0007669"/>
    <property type="project" value="UniProtKB-KW"/>
</dbReference>
<keyword evidence="7" id="KW-0479">Metal-binding</keyword>
<dbReference type="InterPro" id="IPR011577">
    <property type="entry name" value="Cyt_b561_bac/Ni-Hgenase"/>
</dbReference>